<evidence type="ECO:0000259" key="9">
    <source>
        <dbReference type="PROSITE" id="PS51186"/>
    </source>
</evidence>
<dbReference type="InterPro" id="IPR000182">
    <property type="entry name" value="GNAT_dom"/>
</dbReference>
<evidence type="ECO:0000256" key="2">
    <source>
        <dbReference type="ARBA" id="ARBA00004586"/>
    </source>
</evidence>
<proteinExistence type="inferred from homology"/>
<dbReference type="PROSITE" id="PS51186">
    <property type="entry name" value="GNAT"/>
    <property type="match status" value="1"/>
</dbReference>
<dbReference type="Proteomes" id="UP001392437">
    <property type="component" value="Unassembled WGS sequence"/>
</dbReference>
<dbReference type="AlphaFoldDB" id="A0AAW0R5S4"/>
<reference evidence="10 11" key="1">
    <citation type="submission" date="2023-01" db="EMBL/GenBank/DDBJ databases">
        <title>Analysis of 21 Apiospora genomes using comparative genomics revels a genus with tremendous synthesis potential of carbohydrate active enzymes and secondary metabolites.</title>
        <authorList>
            <person name="Sorensen T."/>
        </authorList>
    </citation>
    <scope>NUCLEOTIDE SEQUENCE [LARGE SCALE GENOMIC DNA]</scope>
    <source>
        <strain evidence="10 11">CBS 117206</strain>
    </source>
</reference>
<evidence type="ECO:0000256" key="5">
    <source>
        <dbReference type="ARBA" id="ARBA00022824"/>
    </source>
</evidence>
<comment type="similarity">
    <text evidence="8">Belongs to the acetyltransferase family. GNA1 subfamily.</text>
</comment>
<dbReference type="EC" id="2.3.1.4" evidence="8"/>
<comment type="caution">
    <text evidence="10">The sequence shown here is derived from an EMBL/GenBank/DDBJ whole genome shotgun (WGS) entry which is preliminary data.</text>
</comment>
<dbReference type="CDD" id="cd04301">
    <property type="entry name" value="NAT_SF"/>
    <property type="match status" value="1"/>
</dbReference>
<keyword evidence="4 8" id="KW-0808">Transferase</keyword>
<organism evidence="10 11">
    <name type="scientific">Apiospora kogelbergensis</name>
    <dbReference type="NCBI Taxonomy" id="1337665"/>
    <lineage>
        <taxon>Eukaryota</taxon>
        <taxon>Fungi</taxon>
        <taxon>Dikarya</taxon>
        <taxon>Ascomycota</taxon>
        <taxon>Pezizomycotina</taxon>
        <taxon>Sordariomycetes</taxon>
        <taxon>Xylariomycetidae</taxon>
        <taxon>Amphisphaeriales</taxon>
        <taxon>Apiosporaceae</taxon>
        <taxon>Apiospora</taxon>
    </lineage>
</organism>
<keyword evidence="7 8" id="KW-0012">Acyltransferase</keyword>
<protein>
    <recommendedName>
        <fullName evidence="8">Glucosamine 6-phosphate N-acetyltransferase</fullName>
        <ecNumber evidence="8">2.3.1.4</ecNumber>
    </recommendedName>
</protein>
<dbReference type="PANTHER" id="PTHR13355:SF11">
    <property type="entry name" value="GLUCOSAMINE 6-PHOSPHATE N-ACETYLTRANSFERASE"/>
    <property type="match status" value="1"/>
</dbReference>
<evidence type="ECO:0000256" key="4">
    <source>
        <dbReference type="ARBA" id="ARBA00022679"/>
    </source>
</evidence>
<keyword evidence="6" id="KW-0472">Membrane</keyword>
<comment type="subcellular location">
    <subcellularLocation>
        <location evidence="1">Endomembrane system</location>
        <topology evidence="1">Peripheral membrane protein</topology>
    </subcellularLocation>
    <subcellularLocation>
        <location evidence="2">Endoplasmic reticulum membrane</location>
    </subcellularLocation>
</comment>
<evidence type="ECO:0000256" key="3">
    <source>
        <dbReference type="ARBA" id="ARBA00011738"/>
    </source>
</evidence>
<sequence>MSASTAPAPVPGHELELFPASTIPADAAAAFPAGYRLRPLRRDDHGAGFVDCLRVLTWVGDMSEAEFRERYDDMARSHGTYFYLVVEHEGRAVGTGALVAEKKFIHNRGMCGHIEEISIAKEHQGKGLGLKMVRALNALAAAVGCYKTILNCGERTEQFYVKCGYHNSGIEMSQYFEEAVDSYHRG</sequence>
<dbReference type="SUPFAM" id="SSF55729">
    <property type="entry name" value="Acyl-CoA N-acyltransferases (Nat)"/>
    <property type="match status" value="1"/>
</dbReference>
<keyword evidence="11" id="KW-1185">Reference proteome</keyword>
<evidence type="ECO:0000256" key="1">
    <source>
        <dbReference type="ARBA" id="ARBA00004184"/>
    </source>
</evidence>
<dbReference type="Gene3D" id="3.40.630.30">
    <property type="match status" value="1"/>
</dbReference>
<dbReference type="InterPro" id="IPR039143">
    <property type="entry name" value="GNPNAT1-like"/>
</dbReference>
<keyword evidence="5" id="KW-0256">Endoplasmic reticulum</keyword>
<evidence type="ECO:0000256" key="8">
    <source>
        <dbReference type="RuleBase" id="RU365086"/>
    </source>
</evidence>
<comment type="catalytic activity">
    <reaction evidence="8">
        <text>D-glucosamine 6-phosphate + acetyl-CoA = N-acetyl-D-glucosamine 6-phosphate + CoA + H(+)</text>
        <dbReference type="Rhea" id="RHEA:10292"/>
        <dbReference type="ChEBI" id="CHEBI:15378"/>
        <dbReference type="ChEBI" id="CHEBI:57287"/>
        <dbReference type="ChEBI" id="CHEBI:57288"/>
        <dbReference type="ChEBI" id="CHEBI:57513"/>
        <dbReference type="ChEBI" id="CHEBI:58725"/>
        <dbReference type="EC" id="2.3.1.4"/>
    </reaction>
</comment>
<dbReference type="GO" id="GO:0005789">
    <property type="term" value="C:endoplasmic reticulum membrane"/>
    <property type="evidence" value="ECO:0007669"/>
    <property type="project" value="UniProtKB-SubCell"/>
</dbReference>
<feature type="domain" description="N-acetyltransferase" evidence="9">
    <location>
        <begin position="35"/>
        <end position="186"/>
    </location>
</feature>
<comment type="pathway">
    <text evidence="8">Nucleotide-sugar biosynthesis; UDP-N-acetyl-alpha-D-glucosamine biosynthesis; N-acetyl-alpha-D-glucosamine 1-phosphate from alpha-D-glucosamine 6-phosphate (route I): step 1/2.</text>
</comment>
<evidence type="ECO:0000256" key="7">
    <source>
        <dbReference type="ARBA" id="ARBA00023315"/>
    </source>
</evidence>
<dbReference type="Pfam" id="PF00583">
    <property type="entry name" value="Acetyltransf_1"/>
    <property type="match status" value="1"/>
</dbReference>
<name>A0AAW0R5S4_9PEZI</name>
<evidence type="ECO:0000313" key="10">
    <source>
        <dbReference type="EMBL" id="KAK8129133.1"/>
    </source>
</evidence>
<dbReference type="FunFam" id="3.40.630.30:FF:000048">
    <property type="entry name" value="Glucosamine 6-phosphate N-acetyltransferase"/>
    <property type="match status" value="1"/>
</dbReference>
<gene>
    <name evidence="10" type="ORF">PG999_001513</name>
</gene>
<evidence type="ECO:0000256" key="6">
    <source>
        <dbReference type="ARBA" id="ARBA00023136"/>
    </source>
</evidence>
<dbReference type="GO" id="GO:0004343">
    <property type="term" value="F:glucosamine 6-phosphate N-acetyltransferase activity"/>
    <property type="evidence" value="ECO:0007669"/>
    <property type="project" value="UniProtKB-UniRule"/>
</dbReference>
<dbReference type="InterPro" id="IPR016181">
    <property type="entry name" value="Acyl_CoA_acyltransferase"/>
</dbReference>
<dbReference type="PANTHER" id="PTHR13355">
    <property type="entry name" value="GLUCOSAMINE 6-PHOSPHATE N-ACETYLTRANSFERASE"/>
    <property type="match status" value="1"/>
</dbReference>
<evidence type="ECO:0000313" key="11">
    <source>
        <dbReference type="Proteomes" id="UP001392437"/>
    </source>
</evidence>
<comment type="subunit">
    <text evidence="3">Homodimer.</text>
</comment>
<accession>A0AAW0R5S4</accession>
<dbReference type="GO" id="GO:0006048">
    <property type="term" value="P:UDP-N-acetylglucosamine biosynthetic process"/>
    <property type="evidence" value="ECO:0007669"/>
    <property type="project" value="UniProtKB-UniRule"/>
</dbReference>
<dbReference type="EMBL" id="JAQQWP010000002">
    <property type="protein sequence ID" value="KAK8129133.1"/>
    <property type="molecule type" value="Genomic_DNA"/>
</dbReference>